<dbReference type="Proteomes" id="UP000465360">
    <property type="component" value="Unassembled WGS sequence"/>
</dbReference>
<keyword evidence="3" id="KW-1185">Reference proteome</keyword>
<protein>
    <submittedName>
        <fullName evidence="2">Uncharacterized protein</fullName>
    </submittedName>
</protein>
<reference evidence="2 3" key="1">
    <citation type="journal article" date="2019" name="Emerg. Microbes Infect.">
        <title>Comprehensive subspecies identification of 175 nontuberculous mycobacteria species based on 7547 genomic profiles.</title>
        <authorList>
            <person name="Matsumoto Y."/>
            <person name="Kinjo T."/>
            <person name="Motooka D."/>
            <person name="Nabeya D."/>
            <person name="Jung N."/>
            <person name="Uechi K."/>
            <person name="Horii T."/>
            <person name="Iida T."/>
            <person name="Fujita J."/>
            <person name="Nakamura S."/>
        </authorList>
    </citation>
    <scope>NUCLEOTIDE SEQUENCE [LARGE SCALE GENOMIC DNA]</scope>
    <source>
        <strain evidence="2 3">JCM 30725</strain>
    </source>
</reference>
<comment type="caution">
    <text evidence="2">The sequence shown here is derived from an EMBL/GenBank/DDBJ whole genome shotgun (WGS) entry which is preliminary data.</text>
</comment>
<organism evidence="2 3">
    <name type="scientific">Mycobacterium bourgelatii</name>
    <dbReference type="NCBI Taxonomy" id="1273442"/>
    <lineage>
        <taxon>Bacteria</taxon>
        <taxon>Bacillati</taxon>
        <taxon>Actinomycetota</taxon>
        <taxon>Actinomycetes</taxon>
        <taxon>Mycobacteriales</taxon>
        <taxon>Mycobacteriaceae</taxon>
        <taxon>Mycobacterium</taxon>
    </lineage>
</organism>
<dbReference type="EMBL" id="BLKZ01000001">
    <property type="protein sequence ID" value="GFG92137.1"/>
    <property type="molecule type" value="Genomic_DNA"/>
</dbReference>
<dbReference type="RefSeq" id="WP_163706424.1">
    <property type="nucleotide sequence ID" value="NZ_BLKZ01000001.1"/>
</dbReference>
<keyword evidence="1" id="KW-0812">Transmembrane</keyword>
<feature type="transmembrane region" description="Helical" evidence="1">
    <location>
        <begin position="51"/>
        <end position="73"/>
    </location>
</feature>
<gene>
    <name evidence="2" type="ORF">MBOU_41790</name>
</gene>
<feature type="transmembrane region" description="Helical" evidence="1">
    <location>
        <begin position="12"/>
        <end position="31"/>
    </location>
</feature>
<name>A0A7I9YU90_MYCBU</name>
<keyword evidence="1" id="KW-1133">Transmembrane helix</keyword>
<keyword evidence="1" id="KW-0472">Membrane</keyword>
<sequence length="76" mass="8338">MLTTAGGDRRTRHIVQVLILLATALGLAGVLPGRWQAIARRWWSFAVYYVGYRLLSVQLSCGSLAVSGVPFVIKHV</sequence>
<proteinExistence type="predicted"/>
<evidence type="ECO:0000256" key="1">
    <source>
        <dbReference type="SAM" id="Phobius"/>
    </source>
</evidence>
<evidence type="ECO:0000313" key="2">
    <source>
        <dbReference type="EMBL" id="GFG92137.1"/>
    </source>
</evidence>
<dbReference type="AlphaFoldDB" id="A0A7I9YU90"/>
<evidence type="ECO:0000313" key="3">
    <source>
        <dbReference type="Proteomes" id="UP000465360"/>
    </source>
</evidence>
<accession>A0A7I9YU90</accession>